<dbReference type="PIRSF" id="PIRSF006221">
    <property type="entry name" value="Ketosamine-3-kinase"/>
    <property type="match status" value="1"/>
</dbReference>
<dbReference type="Gene3D" id="3.90.1200.10">
    <property type="match status" value="1"/>
</dbReference>
<gene>
    <name evidence="3" type="ORF">FE810_15735</name>
</gene>
<dbReference type="InterPro" id="IPR016477">
    <property type="entry name" value="Fructo-/Ketosamine-3-kinase"/>
</dbReference>
<dbReference type="PANTHER" id="PTHR12149:SF8">
    <property type="entry name" value="PROTEIN-RIBULOSAMINE 3-KINASE"/>
    <property type="match status" value="1"/>
</dbReference>
<dbReference type="EMBL" id="VCBC01000019">
    <property type="protein sequence ID" value="TLU61121.1"/>
    <property type="molecule type" value="Genomic_DNA"/>
</dbReference>
<dbReference type="OrthoDB" id="5291879at2"/>
<dbReference type="GO" id="GO:0016301">
    <property type="term" value="F:kinase activity"/>
    <property type="evidence" value="ECO:0007669"/>
    <property type="project" value="UniProtKB-UniRule"/>
</dbReference>
<evidence type="ECO:0000313" key="4">
    <source>
        <dbReference type="Proteomes" id="UP000307790"/>
    </source>
</evidence>
<dbReference type="Proteomes" id="UP000307790">
    <property type="component" value="Unassembled WGS sequence"/>
</dbReference>
<evidence type="ECO:0000313" key="3">
    <source>
        <dbReference type="EMBL" id="TLU61121.1"/>
    </source>
</evidence>
<reference evidence="3 4" key="1">
    <citation type="submission" date="2019-05" db="EMBL/GenBank/DDBJ databases">
        <title>Genome sequences of Thalassotalea litorea 1K03283.</title>
        <authorList>
            <person name="Zhang D."/>
        </authorList>
    </citation>
    <scope>NUCLEOTIDE SEQUENCE [LARGE SCALE GENOMIC DNA]</scope>
    <source>
        <strain evidence="3 4">MCCC 1K03283</strain>
    </source>
</reference>
<sequence>MWSAITDEISQTLKVELSFSEPEKVTGGDINASFRLSAGDQQFFVKTNTPSQLLNFQTEMYSLEHLSQGSEFVTPDVICCGLTEDASYLVLQYLELLPHPVDNPQQASDNPWFAMGKTLAHMHDNNQQGEFGWSEDNFIGKTAQANPWQKNWSTFFAEQRLGVQLQELANRDIQLTNIDAFVAHCQQLLSHHHPTPCLLHGDLWQGNVGFTSKGPCIYDPSCYYGDREVDIAMSELFGQFPAAFYQGYESISSLRKNYQNRKSIYNAYHIFNHANLFGGIYIEQAKDIVAKILKMG</sequence>
<dbReference type="InterPro" id="IPR011009">
    <property type="entry name" value="Kinase-like_dom_sf"/>
</dbReference>
<keyword evidence="2" id="KW-0808">Transferase</keyword>
<dbReference type="PANTHER" id="PTHR12149">
    <property type="entry name" value="FRUCTOSAMINE 3 KINASE-RELATED PROTEIN"/>
    <property type="match status" value="1"/>
</dbReference>
<protein>
    <submittedName>
        <fullName evidence="3">Fructosamine kinase family protein</fullName>
    </submittedName>
</protein>
<comment type="caution">
    <text evidence="3">The sequence shown here is derived from an EMBL/GenBank/DDBJ whole genome shotgun (WGS) entry which is preliminary data.</text>
</comment>
<accession>A0A5R9IBZ3</accession>
<comment type="similarity">
    <text evidence="1 2">Belongs to the fructosamine kinase family.</text>
</comment>
<dbReference type="Gene3D" id="3.30.200.20">
    <property type="entry name" value="Phosphorylase Kinase, domain 1"/>
    <property type="match status" value="1"/>
</dbReference>
<dbReference type="RefSeq" id="WP_138321401.1">
    <property type="nucleotide sequence ID" value="NZ_VCBC01000019.1"/>
</dbReference>
<name>A0A5R9IBZ3_9GAMM</name>
<proteinExistence type="inferred from homology"/>
<evidence type="ECO:0000256" key="1">
    <source>
        <dbReference type="ARBA" id="ARBA00009460"/>
    </source>
</evidence>
<evidence type="ECO:0000256" key="2">
    <source>
        <dbReference type="PIRNR" id="PIRNR006221"/>
    </source>
</evidence>
<dbReference type="AlphaFoldDB" id="A0A5R9IBZ3"/>
<keyword evidence="4" id="KW-1185">Reference proteome</keyword>
<keyword evidence="2 3" id="KW-0418">Kinase</keyword>
<dbReference type="SUPFAM" id="SSF56112">
    <property type="entry name" value="Protein kinase-like (PK-like)"/>
    <property type="match status" value="1"/>
</dbReference>
<dbReference type="Pfam" id="PF03881">
    <property type="entry name" value="Fructosamin_kin"/>
    <property type="match status" value="1"/>
</dbReference>
<organism evidence="3 4">
    <name type="scientific">Thalassotalea litorea</name>
    <dbReference type="NCBI Taxonomy" id="2020715"/>
    <lineage>
        <taxon>Bacteria</taxon>
        <taxon>Pseudomonadati</taxon>
        <taxon>Pseudomonadota</taxon>
        <taxon>Gammaproteobacteria</taxon>
        <taxon>Alteromonadales</taxon>
        <taxon>Colwelliaceae</taxon>
        <taxon>Thalassotalea</taxon>
    </lineage>
</organism>